<dbReference type="RefSeq" id="WP_220304603.1">
    <property type="nucleotide sequence ID" value="NZ_CP080590.1"/>
</dbReference>
<dbReference type="PANTHER" id="PTHR43046:SF14">
    <property type="entry name" value="MUTT_NUDIX FAMILY PROTEIN"/>
    <property type="match status" value="1"/>
</dbReference>
<keyword evidence="5" id="KW-1185">Reference proteome</keyword>
<feature type="domain" description="Nudix hydrolase" evidence="3">
    <location>
        <begin position="15"/>
        <end position="152"/>
    </location>
</feature>
<reference evidence="4 5" key="1">
    <citation type="submission" date="2021-08" db="EMBL/GenBank/DDBJ databases">
        <title>Devosia salina sp. nov., isolated from the South China Sea sediment.</title>
        <authorList>
            <person name="Zhou Z."/>
        </authorList>
    </citation>
    <scope>NUCLEOTIDE SEQUENCE [LARGE SCALE GENOMIC DNA]</scope>
    <source>
        <strain evidence="4 5">SCS-3</strain>
    </source>
</reference>
<dbReference type="PANTHER" id="PTHR43046">
    <property type="entry name" value="GDP-MANNOSE MANNOSYL HYDROLASE"/>
    <property type="match status" value="1"/>
</dbReference>
<dbReference type="InterPro" id="IPR000086">
    <property type="entry name" value="NUDIX_hydrolase_dom"/>
</dbReference>
<keyword evidence="2" id="KW-0378">Hydrolase</keyword>
<dbReference type="Pfam" id="PF00293">
    <property type="entry name" value="NUDIX"/>
    <property type="match status" value="1"/>
</dbReference>
<evidence type="ECO:0000256" key="2">
    <source>
        <dbReference type="ARBA" id="ARBA00022801"/>
    </source>
</evidence>
<name>A0ABX8WF73_9HYPH</name>
<evidence type="ECO:0000313" key="4">
    <source>
        <dbReference type="EMBL" id="QYO76112.1"/>
    </source>
</evidence>
<evidence type="ECO:0000313" key="5">
    <source>
        <dbReference type="Proteomes" id="UP000825799"/>
    </source>
</evidence>
<dbReference type="SUPFAM" id="SSF55811">
    <property type="entry name" value="Nudix"/>
    <property type="match status" value="1"/>
</dbReference>
<evidence type="ECO:0000259" key="3">
    <source>
        <dbReference type="PROSITE" id="PS51462"/>
    </source>
</evidence>
<dbReference type="EMBL" id="CP080590">
    <property type="protein sequence ID" value="QYO76112.1"/>
    <property type="molecule type" value="Genomic_DNA"/>
</dbReference>
<dbReference type="InterPro" id="IPR015797">
    <property type="entry name" value="NUDIX_hydrolase-like_dom_sf"/>
</dbReference>
<evidence type="ECO:0000256" key="1">
    <source>
        <dbReference type="ARBA" id="ARBA00001946"/>
    </source>
</evidence>
<dbReference type="CDD" id="cd04688">
    <property type="entry name" value="NUDIX_Hydrolase"/>
    <property type="match status" value="1"/>
</dbReference>
<dbReference type="Gene3D" id="3.90.79.10">
    <property type="entry name" value="Nucleoside Triphosphate Pyrophosphohydrolase"/>
    <property type="match status" value="1"/>
</dbReference>
<comment type="cofactor">
    <cofactor evidence="1">
        <name>Mg(2+)</name>
        <dbReference type="ChEBI" id="CHEBI:18420"/>
    </cofactor>
</comment>
<organism evidence="4 5">
    <name type="scientific">Devosia salina</name>
    <dbReference type="NCBI Taxonomy" id="2860336"/>
    <lineage>
        <taxon>Bacteria</taxon>
        <taxon>Pseudomonadati</taxon>
        <taxon>Pseudomonadota</taxon>
        <taxon>Alphaproteobacteria</taxon>
        <taxon>Hyphomicrobiales</taxon>
        <taxon>Devosiaceae</taxon>
        <taxon>Devosia</taxon>
    </lineage>
</organism>
<gene>
    <name evidence="4" type="ORF">K1X15_16045</name>
</gene>
<protein>
    <submittedName>
        <fullName evidence="4">NUDIX domain-containing protein</fullName>
    </submittedName>
</protein>
<accession>A0ABX8WF73</accession>
<dbReference type="Proteomes" id="UP000825799">
    <property type="component" value="Chromosome"/>
</dbReference>
<dbReference type="PROSITE" id="PS51462">
    <property type="entry name" value="NUDIX"/>
    <property type="match status" value="1"/>
</dbReference>
<sequence length="168" mass="19202">MSGRHVISFPIEGQRFNFRVAGIIIVDGHVLVCREDDDDYTMLPGGRIELGEGSRLSLEREMEEELAMPATLGRMIATSESFYRREDEDFHELGFFYEVALPGQGPNGAEPWLQRPDEGHILSFYWVPLEDGALEAFNLLPRWLPGFLRGLPDDHVHVTHDERSRHTP</sequence>
<proteinExistence type="predicted"/>